<dbReference type="PANTHER" id="PTHR33077">
    <property type="entry name" value="PROTEIN TIFY 4A-RELATED-RELATED"/>
    <property type="match status" value="1"/>
</dbReference>
<evidence type="ECO:0000259" key="3">
    <source>
        <dbReference type="PROSITE" id="PS51320"/>
    </source>
</evidence>
<comment type="function">
    <text evidence="2">Repressor of jasmonate responses.</text>
</comment>
<dbReference type="InterPro" id="IPR040390">
    <property type="entry name" value="TIFY/JAZ"/>
</dbReference>
<dbReference type="Gramene" id="Kaladp1304s0001.1.v1.1">
    <property type="protein sequence ID" value="Kaladp1304s0001.1.v1.1"/>
    <property type="gene ID" value="Kaladp1304s0001.v1.1"/>
</dbReference>
<protein>
    <recommendedName>
        <fullName evidence="2">Protein TIFY</fullName>
    </recommendedName>
    <alternativeName>
        <fullName evidence="2">Jasmonate ZIM domain-containing protein</fullName>
    </alternativeName>
</protein>
<comment type="similarity">
    <text evidence="1 2">Belongs to the TIFY/JAZ family.</text>
</comment>
<evidence type="ECO:0000256" key="2">
    <source>
        <dbReference type="RuleBase" id="RU369065"/>
    </source>
</evidence>
<keyword evidence="2" id="KW-1184">Jasmonic acid signaling pathway</keyword>
<dbReference type="PANTHER" id="PTHR33077:SF149">
    <property type="entry name" value="PROTEIN TIFY"/>
    <property type="match status" value="1"/>
</dbReference>
<sequence length="225" mass="23611">MRHVSAQEDNSNKTAASSVFAQNVAGFPVAPFHAASAASIAGLADPWNKTAGPPAQMTIFYNGTVKVYDSITPEKAQAIMFLAGNGSCLVTGEAHHPGAQVRPPTPKLEVTDVLPVNQRIIAQPSSAISSPISVSSHNGAQSMSGSTNTDELVANKPATLPFNPDCKMDPPKPIQALGSAAAPAMIPRGIPQFRKVSLARFLEKRKERAMNAVPYNAAKKPECAS</sequence>
<organism evidence="4 5">
    <name type="scientific">Kalanchoe fedtschenkoi</name>
    <name type="common">Lavender scallops</name>
    <name type="synonym">South American air plant</name>
    <dbReference type="NCBI Taxonomy" id="63787"/>
    <lineage>
        <taxon>Eukaryota</taxon>
        <taxon>Viridiplantae</taxon>
        <taxon>Streptophyta</taxon>
        <taxon>Embryophyta</taxon>
        <taxon>Tracheophyta</taxon>
        <taxon>Spermatophyta</taxon>
        <taxon>Magnoliopsida</taxon>
        <taxon>eudicotyledons</taxon>
        <taxon>Gunneridae</taxon>
        <taxon>Pentapetalae</taxon>
        <taxon>Saxifragales</taxon>
        <taxon>Crassulaceae</taxon>
        <taxon>Kalanchoe</taxon>
    </lineage>
</organism>
<dbReference type="GO" id="GO:0009611">
    <property type="term" value="P:response to wounding"/>
    <property type="evidence" value="ECO:0007669"/>
    <property type="project" value="UniProtKB-UniRule"/>
</dbReference>
<comment type="domain">
    <text evidence="2">The jas domain is required for interaction with COI1.</text>
</comment>
<dbReference type="OMA" id="MLMARNG"/>
<evidence type="ECO:0000256" key="1">
    <source>
        <dbReference type="ARBA" id="ARBA00008614"/>
    </source>
</evidence>
<keyword evidence="2" id="KW-0539">Nucleus</keyword>
<dbReference type="EnsemblPlants" id="Kaladp1304s0001.1.v1.1">
    <property type="protein sequence ID" value="Kaladp1304s0001.1.v1.1"/>
    <property type="gene ID" value="Kaladp1304s0001.v1.1"/>
</dbReference>
<dbReference type="Pfam" id="PF09425">
    <property type="entry name" value="Jas_motif"/>
    <property type="match status" value="1"/>
</dbReference>
<name>A0A7N0VM38_KALFE</name>
<keyword evidence="5" id="KW-1185">Reference proteome</keyword>
<dbReference type="GO" id="GO:2000022">
    <property type="term" value="P:regulation of jasmonic acid mediated signaling pathway"/>
    <property type="evidence" value="ECO:0007669"/>
    <property type="project" value="UniProtKB-UniRule"/>
</dbReference>
<proteinExistence type="inferred from homology"/>
<dbReference type="AlphaFoldDB" id="A0A7N0VM38"/>
<dbReference type="Pfam" id="PF06200">
    <property type="entry name" value="tify"/>
    <property type="match status" value="1"/>
</dbReference>
<accession>A0A7N0VM38</accession>
<dbReference type="SMART" id="SM00979">
    <property type="entry name" value="TIFY"/>
    <property type="match status" value="1"/>
</dbReference>
<feature type="domain" description="Tify" evidence="3">
    <location>
        <begin position="50"/>
        <end position="85"/>
    </location>
</feature>
<dbReference type="Proteomes" id="UP000594263">
    <property type="component" value="Unplaced"/>
</dbReference>
<reference evidence="4" key="1">
    <citation type="submission" date="2021-01" db="UniProtKB">
        <authorList>
            <consortium name="EnsemblPlants"/>
        </authorList>
    </citation>
    <scope>IDENTIFICATION</scope>
</reference>
<dbReference type="GO" id="GO:0031347">
    <property type="term" value="P:regulation of defense response"/>
    <property type="evidence" value="ECO:0007669"/>
    <property type="project" value="UniProtKB-UniRule"/>
</dbReference>
<evidence type="ECO:0000313" key="4">
    <source>
        <dbReference type="EnsemblPlants" id="Kaladp1304s0001.1.v1.1"/>
    </source>
</evidence>
<comment type="subcellular location">
    <subcellularLocation>
        <location evidence="2">Nucleus</location>
    </subcellularLocation>
</comment>
<evidence type="ECO:0000313" key="5">
    <source>
        <dbReference type="Proteomes" id="UP000594263"/>
    </source>
</evidence>
<dbReference type="InterPro" id="IPR018467">
    <property type="entry name" value="CCT_CS"/>
</dbReference>
<dbReference type="InterPro" id="IPR010399">
    <property type="entry name" value="Tify_dom"/>
</dbReference>
<dbReference type="GO" id="GO:0005634">
    <property type="term" value="C:nucleus"/>
    <property type="evidence" value="ECO:0007669"/>
    <property type="project" value="UniProtKB-SubCell"/>
</dbReference>
<dbReference type="PROSITE" id="PS51320">
    <property type="entry name" value="TIFY"/>
    <property type="match status" value="1"/>
</dbReference>